<dbReference type="GO" id="GO:0016788">
    <property type="term" value="F:hydrolase activity, acting on ester bonds"/>
    <property type="evidence" value="ECO:0007669"/>
    <property type="project" value="InterPro"/>
</dbReference>
<feature type="domain" description="NUMOD4" evidence="1">
    <location>
        <begin position="2"/>
        <end position="61"/>
    </location>
</feature>
<dbReference type="SUPFAM" id="SSF54060">
    <property type="entry name" value="His-Me finger endonucleases"/>
    <property type="match status" value="1"/>
</dbReference>
<protein>
    <submittedName>
        <fullName evidence="2">HNH endonuclease</fullName>
    </submittedName>
</protein>
<organism evidence="2 3">
    <name type="scientific">Bacillus phage Juglone</name>
    <dbReference type="NCBI Taxonomy" id="1805949"/>
    <lineage>
        <taxon>Viruses</taxon>
        <taxon>Duplodnaviria</taxon>
        <taxon>Heunggongvirae</taxon>
        <taxon>Uroviricota</taxon>
        <taxon>Caudoviricetes</taxon>
        <taxon>Herelleviridae</taxon>
        <taxon>Bastillevirinae</taxon>
        <taxon>Bequatrovirus</taxon>
        <taxon>Bequatrovirus troll</taxon>
    </lineage>
</organism>
<sequence length="190" mass="21967">MEVWKQVKGYEGLYLVSNKGRVKGEDRLAVHDPIKGTMRQCKGKIMKQKETSEGYLEITLSNDNVRKTVRVHRLVAEAFIHNDNEVDNVLINHKDENKSNNVVENLEWCSSIQNNTHGTRVERVRNKRIGGNGKRKVIATDSVTREEKVYPSMTSAEVDGFKCKQIWKCCNGTAKSHKGFYWEYYKEENE</sequence>
<dbReference type="InterPro" id="IPR044925">
    <property type="entry name" value="His-Me_finger_sf"/>
</dbReference>
<dbReference type="Gene3D" id="1.10.10.10">
    <property type="entry name" value="Winged helix-like DNA-binding domain superfamily/Winged helix DNA-binding domain"/>
    <property type="match status" value="1"/>
</dbReference>
<proteinExistence type="predicted"/>
<name>A0A143FIR0_9CAUD</name>
<dbReference type="Pfam" id="PF07463">
    <property type="entry name" value="NUMOD4"/>
    <property type="match status" value="1"/>
</dbReference>
<evidence type="ECO:0000259" key="1">
    <source>
        <dbReference type="Pfam" id="PF07463"/>
    </source>
</evidence>
<dbReference type="InterPro" id="IPR010902">
    <property type="entry name" value="NUMOD4"/>
</dbReference>
<dbReference type="EMBL" id="KU737345">
    <property type="protein sequence ID" value="AMW61728.1"/>
    <property type="molecule type" value="Genomic_DNA"/>
</dbReference>
<dbReference type="GO" id="GO:0004519">
    <property type="term" value="F:endonuclease activity"/>
    <property type="evidence" value="ECO:0007669"/>
    <property type="project" value="UniProtKB-KW"/>
</dbReference>
<accession>A0A143FIR0</accession>
<dbReference type="Proteomes" id="UP000225977">
    <property type="component" value="Segment"/>
</dbReference>
<reference evidence="3" key="1">
    <citation type="submission" date="2016-02" db="EMBL/GenBank/DDBJ databases">
        <authorList>
            <person name="Mokah H."/>
            <person name="Prakash A."/>
            <person name="Horton L."/>
            <person name="Cochran E."/>
            <person name="Foltz S."/>
            <person name="Olszewski N."/>
            <person name="Jeyasankar M."/>
            <person name="Sehgal N."/>
            <person name="Miller A."/>
            <person name="Luong A."/>
            <person name="Miller R."/>
            <person name="Afzal A."/>
            <person name="Dandamudi K."/>
            <person name="Yoo S."/>
            <person name="Shi R."/>
            <person name="Carvalho R."/>
            <person name="Koparde V.N."/>
            <person name="Lee V."/>
            <person name="Buck G."/>
            <person name="Serrano M.G."/>
            <person name="Johnson A."/>
        </authorList>
    </citation>
    <scope>NUCLEOTIDE SEQUENCE [LARGE SCALE GENOMIC DNA]</scope>
</reference>
<gene>
    <name evidence="2" type="ORF">JUGLONE_114</name>
</gene>
<dbReference type="InterPro" id="IPR036388">
    <property type="entry name" value="WH-like_DNA-bd_sf"/>
</dbReference>
<evidence type="ECO:0000313" key="3">
    <source>
        <dbReference type="Proteomes" id="UP000225977"/>
    </source>
</evidence>
<dbReference type="Gene3D" id="3.90.75.20">
    <property type="match status" value="1"/>
</dbReference>
<evidence type="ECO:0000313" key="2">
    <source>
        <dbReference type="EMBL" id="AMW61728.1"/>
    </source>
</evidence>
<keyword evidence="2" id="KW-0540">Nuclease</keyword>
<keyword evidence="2" id="KW-0255">Endonuclease</keyword>
<keyword evidence="2" id="KW-0378">Hydrolase</keyword>